<dbReference type="SUPFAM" id="SSF53187">
    <property type="entry name" value="Zn-dependent exopeptidases"/>
    <property type="match status" value="1"/>
</dbReference>
<evidence type="ECO:0000259" key="15">
    <source>
        <dbReference type="PROSITE" id="PS52035"/>
    </source>
</evidence>
<keyword evidence="8" id="KW-0378">Hydrolase</keyword>
<feature type="domain" description="Peptidase M14" evidence="15">
    <location>
        <begin position="134"/>
        <end position="436"/>
    </location>
</feature>
<dbReference type="GeneID" id="136080508"/>
<dbReference type="InterPro" id="IPR036990">
    <property type="entry name" value="M14A-like_propep"/>
</dbReference>
<dbReference type="PANTHER" id="PTHR11705">
    <property type="entry name" value="PROTEASE FAMILY M14 CARBOXYPEPTIDASE A,B"/>
    <property type="match status" value="1"/>
</dbReference>
<dbReference type="InterPro" id="IPR000834">
    <property type="entry name" value="Peptidase_M14"/>
</dbReference>
<keyword evidence="4" id="KW-0121">Carboxypeptidase</keyword>
<dbReference type="PROSITE" id="PS52035">
    <property type="entry name" value="PEPTIDASE_M14"/>
    <property type="match status" value="1"/>
</dbReference>
<dbReference type="Proteomes" id="UP001652625">
    <property type="component" value="Chromosome 05"/>
</dbReference>
<comment type="cofactor">
    <cofactor evidence="1">
        <name>Zn(2+)</name>
        <dbReference type="ChEBI" id="CHEBI:29105"/>
    </cofactor>
</comment>
<evidence type="ECO:0000256" key="11">
    <source>
        <dbReference type="ARBA" id="ARBA00023049"/>
    </source>
</evidence>
<keyword evidence="6" id="KW-0479">Metal-binding</keyword>
<evidence type="ECO:0000256" key="14">
    <source>
        <dbReference type="PROSITE-ProRule" id="PRU01379"/>
    </source>
</evidence>
<keyword evidence="10" id="KW-0843">Virulence</keyword>
<evidence type="ECO:0000256" key="10">
    <source>
        <dbReference type="ARBA" id="ARBA00023026"/>
    </source>
</evidence>
<evidence type="ECO:0000256" key="13">
    <source>
        <dbReference type="ARBA" id="ARBA00023157"/>
    </source>
</evidence>
<dbReference type="CDD" id="cd03860">
    <property type="entry name" value="M14_CP_A-B_like"/>
    <property type="match status" value="1"/>
</dbReference>
<sequence length="437" mass="49247">MVQVLLFVTTKYLKMQQLVVACIFLLGLVYSERVHYYGDKVFRIIPKTAEESDWLHSWVESTLTKLDVWSNPKGVGRMTDIHVRATDVESVTEVLQQKAINFTITIEDLEKVINQEQTFNQLFSYNTGVYSFDKFNRYFDIDAQLTQFASRNYNHAKVTKFQMGTSFERRKINGIKISGLSGPAIKPAIWVDGGIHAREWIATATVMYLAKLLLQPIQNAEKVLTKYDIYIVPVVNVDGYEYTHVGERLWRKTRSNCSPNTRCCGVDPNRNWDNNFGGPGTSTNACSDIYPGKKPFSEPCVKALSESLSKLKNSPGGLKSYWNVHAYSQLLLTPVGYTTNLPKDYNEIERVGKEFAKAVRGTFGRSFEVGPPSRILYSVGGSSIDWTYDNLGVIYSYVPELRPSGNAANGFIVPPTEIRYSGEEFTAGFLAAALEMK</sequence>
<evidence type="ECO:0000313" key="17">
    <source>
        <dbReference type="RefSeq" id="XP_065653335.1"/>
    </source>
</evidence>
<keyword evidence="16" id="KW-1185">Reference proteome</keyword>
<evidence type="ECO:0000256" key="7">
    <source>
        <dbReference type="ARBA" id="ARBA00022729"/>
    </source>
</evidence>
<evidence type="ECO:0000256" key="12">
    <source>
        <dbReference type="ARBA" id="ARBA00023145"/>
    </source>
</evidence>
<accession>A0ABM4BVV3</accession>
<evidence type="ECO:0000256" key="5">
    <source>
        <dbReference type="ARBA" id="ARBA00022670"/>
    </source>
</evidence>
<dbReference type="PRINTS" id="PR00765">
    <property type="entry name" value="CRBOXYPTASEA"/>
</dbReference>
<protein>
    <submittedName>
        <fullName evidence="17">Carboxypeptidase A2-like</fullName>
    </submittedName>
</protein>
<evidence type="ECO:0000256" key="8">
    <source>
        <dbReference type="ARBA" id="ARBA00022801"/>
    </source>
</evidence>
<evidence type="ECO:0000256" key="6">
    <source>
        <dbReference type="ARBA" id="ARBA00022723"/>
    </source>
</evidence>
<dbReference type="Gene3D" id="3.30.70.340">
    <property type="entry name" value="Metallocarboxypeptidase-like"/>
    <property type="match status" value="1"/>
</dbReference>
<dbReference type="PROSITE" id="PS00132">
    <property type="entry name" value="CARBOXYPEPT_ZN_1"/>
    <property type="match status" value="1"/>
</dbReference>
<evidence type="ECO:0000313" key="16">
    <source>
        <dbReference type="Proteomes" id="UP001652625"/>
    </source>
</evidence>
<name>A0ABM4BVV3_HYDVU</name>
<comment type="function">
    <text evidence="2">Extracellular metalloprotease that contributes to pathogenicity.</text>
</comment>
<evidence type="ECO:0000256" key="3">
    <source>
        <dbReference type="ARBA" id="ARBA00005988"/>
    </source>
</evidence>
<evidence type="ECO:0000256" key="1">
    <source>
        <dbReference type="ARBA" id="ARBA00001947"/>
    </source>
</evidence>
<dbReference type="Pfam" id="PF00246">
    <property type="entry name" value="Peptidase_M14"/>
    <property type="match status" value="1"/>
</dbReference>
<dbReference type="InterPro" id="IPR057246">
    <property type="entry name" value="CARBOXYPEPT_ZN_1"/>
</dbReference>
<dbReference type="Pfam" id="PF02244">
    <property type="entry name" value="Propep_M14"/>
    <property type="match status" value="1"/>
</dbReference>
<keyword evidence="7" id="KW-0732">Signal</keyword>
<evidence type="ECO:0000256" key="9">
    <source>
        <dbReference type="ARBA" id="ARBA00022833"/>
    </source>
</evidence>
<dbReference type="PANTHER" id="PTHR11705:SF143">
    <property type="entry name" value="SLL0236 PROTEIN"/>
    <property type="match status" value="1"/>
</dbReference>
<dbReference type="SUPFAM" id="SSF54897">
    <property type="entry name" value="Protease propeptides/inhibitors"/>
    <property type="match status" value="1"/>
</dbReference>
<organism evidence="16 17">
    <name type="scientific">Hydra vulgaris</name>
    <name type="common">Hydra</name>
    <name type="synonym">Hydra attenuata</name>
    <dbReference type="NCBI Taxonomy" id="6087"/>
    <lineage>
        <taxon>Eukaryota</taxon>
        <taxon>Metazoa</taxon>
        <taxon>Cnidaria</taxon>
        <taxon>Hydrozoa</taxon>
        <taxon>Hydroidolina</taxon>
        <taxon>Anthoathecata</taxon>
        <taxon>Aplanulata</taxon>
        <taxon>Hydridae</taxon>
        <taxon>Hydra</taxon>
    </lineage>
</organism>
<keyword evidence="13" id="KW-1015">Disulfide bond</keyword>
<reference evidence="17" key="1">
    <citation type="submission" date="2025-08" db="UniProtKB">
        <authorList>
            <consortium name="RefSeq"/>
        </authorList>
    </citation>
    <scope>IDENTIFICATION</scope>
</reference>
<evidence type="ECO:0000256" key="4">
    <source>
        <dbReference type="ARBA" id="ARBA00022645"/>
    </source>
</evidence>
<keyword evidence="9" id="KW-0862">Zinc</keyword>
<proteinExistence type="inferred from homology"/>
<keyword evidence="11" id="KW-0482">Metalloprotease</keyword>
<feature type="active site" description="Proton donor/acceptor" evidence="14">
    <location>
        <position position="400"/>
    </location>
</feature>
<evidence type="ECO:0000256" key="2">
    <source>
        <dbReference type="ARBA" id="ARBA00003091"/>
    </source>
</evidence>
<keyword evidence="5" id="KW-0645">Protease</keyword>
<dbReference type="Gene3D" id="3.40.630.10">
    <property type="entry name" value="Zn peptidases"/>
    <property type="match status" value="1"/>
</dbReference>
<dbReference type="InterPro" id="IPR003146">
    <property type="entry name" value="M14A_act_pep"/>
</dbReference>
<dbReference type="SMART" id="SM00631">
    <property type="entry name" value="Zn_pept"/>
    <property type="match status" value="1"/>
</dbReference>
<keyword evidence="12" id="KW-0865">Zymogen</keyword>
<comment type="similarity">
    <text evidence="3 14">Belongs to the peptidase M14 family.</text>
</comment>
<gene>
    <name evidence="17" type="primary">LOC136080508</name>
</gene>
<dbReference type="RefSeq" id="XP_065653335.1">
    <property type="nucleotide sequence ID" value="XM_065797263.1"/>
</dbReference>